<dbReference type="InterPro" id="IPR011835">
    <property type="entry name" value="GS/SS"/>
</dbReference>
<dbReference type="InterPro" id="IPR001296">
    <property type="entry name" value="Glyco_trans_1"/>
</dbReference>
<protein>
    <recommendedName>
        <fullName evidence="7">Glycogen synthase</fullName>
        <ecNumber evidence="7">2.4.1.21</ecNumber>
    </recommendedName>
    <alternativeName>
        <fullName evidence="7">Starch [bacterial glycogen] synthase</fullName>
    </alternativeName>
</protein>
<evidence type="ECO:0000313" key="11">
    <source>
        <dbReference type="Proteomes" id="UP001519308"/>
    </source>
</evidence>
<evidence type="ECO:0000313" key="10">
    <source>
        <dbReference type="EMBL" id="MBP2021392.1"/>
    </source>
</evidence>
<dbReference type="PANTHER" id="PTHR45825">
    <property type="entry name" value="GRANULE-BOUND STARCH SYNTHASE 1, CHLOROPLASTIC/AMYLOPLASTIC"/>
    <property type="match status" value="1"/>
</dbReference>
<dbReference type="EC" id="2.4.1.21" evidence="7"/>
<reference evidence="10 11" key="1">
    <citation type="submission" date="2021-03" db="EMBL/GenBank/DDBJ databases">
        <title>Genomic Encyclopedia of Type Strains, Phase IV (KMG-IV): sequencing the most valuable type-strain genomes for metagenomic binning, comparative biology and taxonomic classification.</title>
        <authorList>
            <person name="Goeker M."/>
        </authorList>
    </citation>
    <scope>NUCLEOTIDE SEQUENCE [LARGE SCALE GENOMIC DNA]</scope>
    <source>
        <strain evidence="10 11">DSM 28650</strain>
    </source>
</reference>
<dbReference type="SUPFAM" id="SSF53756">
    <property type="entry name" value="UDP-Glycosyltransferase/glycogen phosphorylase"/>
    <property type="match status" value="1"/>
</dbReference>
<dbReference type="NCBIfam" id="NF001899">
    <property type="entry name" value="PRK00654.1-2"/>
    <property type="match status" value="1"/>
</dbReference>
<dbReference type="Pfam" id="PF08323">
    <property type="entry name" value="Glyco_transf_5"/>
    <property type="match status" value="1"/>
</dbReference>
<organism evidence="10 11">
    <name type="scientific">Clostridium punense</name>
    <dbReference type="NCBI Taxonomy" id="1054297"/>
    <lineage>
        <taxon>Bacteria</taxon>
        <taxon>Bacillati</taxon>
        <taxon>Bacillota</taxon>
        <taxon>Clostridia</taxon>
        <taxon>Eubacteriales</taxon>
        <taxon>Clostridiaceae</taxon>
        <taxon>Clostridium</taxon>
    </lineage>
</organism>
<keyword evidence="11" id="KW-1185">Reference proteome</keyword>
<name>A0ABS4K0T9_9CLOT</name>
<keyword evidence="4 7" id="KW-0328">Glycosyltransferase</keyword>
<keyword evidence="5 7" id="KW-0808">Transferase</keyword>
<comment type="similarity">
    <text evidence="3 7">Belongs to the glycosyltransferase 1 family. Bacterial/plant glycogen synthase subfamily.</text>
</comment>
<feature type="domain" description="Glycosyl transferase family 1" evidence="8">
    <location>
        <begin position="289"/>
        <end position="438"/>
    </location>
</feature>
<evidence type="ECO:0000256" key="4">
    <source>
        <dbReference type="ARBA" id="ARBA00022676"/>
    </source>
</evidence>
<feature type="binding site" evidence="7">
    <location>
        <position position="15"/>
    </location>
    <ligand>
        <name>ADP-alpha-D-glucose</name>
        <dbReference type="ChEBI" id="CHEBI:57498"/>
    </ligand>
</feature>
<evidence type="ECO:0000256" key="6">
    <source>
        <dbReference type="ARBA" id="ARBA00023056"/>
    </source>
</evidence>
<dbReference type="PANTHER" id="PTHR45825:SF11">
    <property type="entry name" value="ALPHA AMYLASE DOMAIN-CONTAINING PROTEIN"/>
    <property type="match status" value="1"/>
</dbReference>
<dbReference type="Proteomes" id="UP001519308">
    <property type="component" value="Unassembled WGS sequence"/>
</dbReference>
<comment type="pathway">
    <text evidence="7">Glycan biosynthesis; glycogen biosynthesis.</text>
</comment>
<dbReference type="GO" id="GO:0009011">
    <property type="term" value="F:alpha-1,4-glucan glucosyltransferase (ADP-glucose donor) activity"/>
    <property type="evidence" value="ECO:0007669"/>
    <property type="project" value="UniProtKB-EC"/>
</dbReference>
<feature type="domain" description="Starch synthase catalytic" evidence="9">
    <location>
        <begin position="2"/>
        <end position="236"/>
    </location>
</feature>
<comment type="catalytic activity">
    <reaction evidence="1 7">
        <text>[(1-&gt;4)-alpha-D-glucosyl](n) + ADP-alpha-D-glucose = [(1-&gt;4)-alpha-D-glucosyl](n+1) + ADP + H(+)</text>
        <dbReference type="Rhea" id="RHEA:18189"/>
        <dbReference type="Rhea" id="RHEA-COMP:9584"/>
        <dbReference type="Rhea" id="RHEA-COMP:9587"/>
        <dbReference type="ChEBI" id="CHEBI:15378"/>
        <dbReference type="ChEBI" id="CHEBI:15444"/>
        <dbReference type="ChEBI" id="CHEBI:57498"/>
        <dbReference type="ChEBI" id="CHEBI:456216"/>
        <dbReference type="EC" id="2.4.1.21"/>
    </reaction>
</comment>
<evidence type="ECO:0000259" key="8">
    <source>
        <dbReference type="Pfam" id="PF00534"/>
    </source>
</evidence>
<evidence type="ECO:0000256" key="1">
    <source>
        <dbReference type="ARBA" id="ARBA00001478"/>
    </source>
</evidence>
<evidence type="ECO:0000256" key="7">
    <source>
        <dbReference type="HAMAP-Rule" id="MF_00484"/>
    </source>
</evidence>
<dbReference type="NCBIfam" id="TIGR02095">
    <property type="entry name" value="glgA"/>
    <property type="match status" value="1"/>
</dbReference>
<comment type="caution">
    <text evidence="10">The sequence shown here is derived from an EMBL/GenBank/DDBJ whole genome shotgun (WGS) entry which is preliminary data.</text>
</comment>
<dbReference type="EMBL" id="JAGGLL010000007">
    <property type="protein sequence ID" value="MBP2021392.1"/>
    <property type="molecule type" value="Genomic_DNA"/>
</dbReference>
<evidence type="ECO:0000256" key="5">
    <source>
        <dbReference type="ARBA" id="ARBA00022679"/>
    </source>
</evidence>
<dbReference type="CDD" id="cd03791">
    <property type="entry name" value="GT5_Glycogen_synthase_DULL1-like"/>
    <property type="match status" value="1"/>
</dbReference>
<dbReference type="NCBIfam" id="NF001898">
    <property type="entry name" value="PRK00654.1-1"/>
    <property type="match status" value="1"/>
</dbReference>
<keyword evidence="6 7" id="KW-0320">Glycogen biosynthesis</keyword>
<dbReference type="InterPro" id="IPR013534">
    <property type="entry name" value="Starch_synth_cat_dom"/>
</dbReference>
<evidence type="ECO:0000259" key="9">
    <source>
        <dbReference type="Pfam" id="PF08323"/>
    </source>
</evidence>
<dbReference type="Pfam" id="PF00534">
    <property type="entry name" value="Glycos_transf_1"/>
    <property type="match status" value="1"/>
</dbReference>
<sequence>MKVLFVASECDPFIKTGGLGDVVYSLPKYLNKIGVEARVVIPNYSDIKVNFKSKMKFIKSFKVPMSWRSQYCGVLQYEEGGVTYYFIDNEYYFKRQGIYGFYDDGERFSFFDRAVMTMIKEIDFKPDVIHCHDWHTGMIPVLYKNEFISDPFYRHIKTIYTIHNLLFQGVFPPEVLGDLLNLTDHLYYNGSVEFYGCSSFMKGGINYSDKITTVSDTYAKEIQTPLYGERLDGLLRYKSEELIGIVNGIDYSTYNPETDGYIYKKYNTTTLNNKVVNKLRLQEELGLGVSKDTPMVAIVSRLVKQKGINILIPILDILLEKDIQLVILGTGDREYEEHFSNLQSRYPKKVSAKLTFNNGLAHKIYAASDMFLMPSLFEPCGLGQLIALRYGSLPIVRETGGLKDTVTSYNEESHEGNGFTFGPYNSQDLLYTIERALSFYGNKEIWSSIVRKAMEQDNSWETSAYKYRELYEELTEK</sequence>
<evidence type="ECO:0000256" key="2">
    <source>
        <dbReference type="ARBA" id="ARBA00002764"/>
    </source>
</evidence>
<dbReference type="RefSeq" id="WP_021283946.1">
    <property type="nucleotide sequence ID" value="NZ_JAGGLL010000007.1"/>
</dbReference>
<dbReference type="Gene3D" id="3.40.50.2000">
    <property type="entry name" value="Glycogen Phosphorylase B"/>
    <property type="match status" value="2"/>
</dbReference>
<dbReference type="HAMAP" id="MF_00484">
    <property type="entry name" value="Glycogen_synth"/>
    <property type="match status" value="1"/>
</dbReference>
<evidence type="ECO:0000256" key="3">
    <source>
        <dbReference type="ARBA" id="ARBA00010281"/>
    </source>
</evidence>
<comment type="function">
    <text evidence="2 7">Synthesizes alpha-1,4-glucan chains using ADP-glucose.</text>
</comment>
<proteinExistence type="inferred from homology"/>
<accession>A0ABS4K0T9</accession>
<gene>
    <name evidence="7" type="primary">glgA</name>
    <name evidence="10" type="ORF">J2Z44_001188</name>
</gene>